<sequence length="147" mass="15807">MTTTTASLSIPLSSTHPQLQQPFKLLELPPDLLTLLESHDPPTLQITSHATPPHHAHLHTSNGKKYALRLKSSSNPMLLVLPVVVVVVVGVRDSDSDSHFDSHFYGGDGDGDGDGEKRSRGGQRSLTRISTVEETIELVEVKGGGGR</sequence>
<dbReference type="Pfam" id="PF09724">
    <property type="entry name" value="Dcc1"/>
    <property type="match status" value="1"/>
</dbReference>
<protein>
    <recommendedName>
        <fullName evidence="4">Sister chromatid cohesion protein DCC1</fullName>
    </recommendedName>
</protein>
<evidence type="ECO:0000313" key="2">
    <source>
        <dbReference type="EMBL" id="KAB8298277.1"/>
    </source>
</evidence>
<evidence type="ECO:0008006" key="4">
    <source>
        <dbReference type="Google" id="ProtNLM"/>
    </source>
</evidence>
<accession>A0A5N6K7J0</accession>
<gene>
    <name evidence="2" type="ORF">EYC80_002008</name>
</gene>
<keyword evidence="3" id="KW-1185">Reference proteome</keyword>
<name>A0A5N6K7J0_MONLA</name>
<dbReference type="InterPro" id="IPR019128">
    <property type="entry name" value="Dcc1"/>
</dbReference>
<dbReference type="GO" id="GO:0031390">
    <property type="term" value="C:Ctf18 RFC-like complex"/>
    <property type="evidence" value="ECO:0007669"/>
    <property type="project" value="InterPro"/>
</dbReference>
<evidence type="ECO:0000256" key="1">
    <source>
        <dbReference type="SAM" id="MobiDB-lite"/>
    </source>
</evidence>
<dbReference type="Proteomes" id="UP000326757">
    <property type="component" value="Unassembled WGS sequence"/>
</dbReference>
<evidence type="ECO:0000313" key="3">
    <source>
        <dbReference type="Proteomes" id="UP000326757"/>
    </source>
</evidence>
<reference evidence="2 3" key="1">
    <citation type="submission" date="2019-06" db="EMBL/GenBank/DDBJ databases">
        <title>Genome Sequence of the Brown Rot Fungal Pathogen Monilinia laxa.</title>
        <authorList>
            <person name="De Miccolis Angelini R.M."/>
            <person name="Landi L."/>
            <person name="Abate D."/>
            <person name="Pollastro S."/>
            <person name="Romanazzi G."/>
            <person name="Faretra F."/>
        </authorList>
    </citation>
    <scope>NUCLEOTIDE SEQUENCE [LARGE SCALE GENOMIC DNA]</scope>
    <source>
        <strain evidence="2 3">Mlax316</strain>
    </source>
</reference>
<comment type="caution">
    <text evidence="2">The sequence shown here is derived from an EMBL/GenBank/DDBJ whole genome shotgun (WGS) entry which is preliminary data.</text>
</comment>
<proteinExistence type="predicted"/>
<organism evidence="2 3">
    <name type="scientific">Monilinia laxa</name>
    <name type="common">Brown rot fungus</name>
    <name type="synonym">Sclerotinia laxa</name>
    <dbReference type="NCBI Taxonomy" id="61186"/>
    <lineage>
        <taxon>Eukaryota</taxon>
        <taxon>Fungi</taxon>
        <taxon>Dikarya</taxon>
        <taxon>Ascomycota</taxon>
        <taxon>Pezizomycotina</taxon>
        <taxon>Leotiomycetes</taxon>
        <taxon>Helotiales</taxon>
        <taxon>Sclerotiniaceae</taxon>
        <taxon>Monilinia</taxon>
    </lineage>
</organism>
<dbReference type="GO" id="GO:0007064">
    <property type="term" value="P:mitotic sister chromatid cohesion"/>
    <property type="evidence" value="ECO:0007669"/>
    <property type="project" value="InterPro"/>
</dbReference>
<dbReference type="EMBL" id="VIGI01000007">
    <property type="protein sequence ID" value="KAB8298277.1"/>
    <property type="molecule type" value="Genomic_DNA"/>
</dbReference>
<dbReference type="AlphaFoldDB" id="A0A5N6K7J0"/>
<feature type="region of interest" description="Disordered" evidence="1">
    <location>
        <begin position="95"/>
        <end position="129"/>
    </location>
</feature>